<proteinExistence type="predicted"/>
<dbReference type="Proteomes" id="UP000232722">
    <property type="component" value="Unassembled WGS sequence"/>
</dbReference>
<gene>
    <name evidence="1" type="ORF">CHRIB12_LOCUS10929</name>
    <name evidence="2" type="ORF">RhiirA5_422769</name>
</gene>
<dbReference type="EMBL" id="LLXJ01001069">
    <property type="protein sequence ID" value="PKC04089.1"/>
    <property type="molecule type" value="Genomic_DNA"/>
</dbReference>
<name>A0A2I1DS25_9GLOM</name>
<accession>A0A2I1DS25</accession>
<dbReference type="AlphaFoldDB" id="A0A2I1DS25"/>
<dbReference type="EMBL" id="CAGKOT010000022">
    <property type="protein sequence ID" value="CAB5366506.1"/>
    <property type="molecule type" value="Genomic_DNA"/>
</dbReference>
<dbReference type="OrthoDB" id="2307256at2759"/>
<reference evidence="1" key="3">
    <citation type="submission" date="2020-05" db="EMBL/GenBank/DDBJ databases">
        <authorList>
            <person name="Rincon C."/>
            <person name="Sanders R I."/>
            <person name="Robbins C."/>
            <person name="Chaturvedi A."/>
        </authorList>
    </citation>
    <scope>NUCLEOTIDE SEQUENCE</scope>
    <source>
        <strain evidence="1">CHB12</strain>
    </source>
</reference>
<dbReference type="VEuPathDB" id="FungiDB:RhiirA1_472924"/>
<organism evidence="2 3">
    <name type="scientific">Rhizophagus irregularis</name>
    <dbReference type="NCBI Taxonomy" id="588596"/>
    <lineage>
        <taxon>Eukaryota</taxon>
        <taxon>Fungi</taxon>
        <taxon>Fungi incertae sedis</taxon>
        <taxon>Mucoromycota</taxon>
        <taxon>Glomeromycotina</taxon>
        <taxon>Glomeromycetes</taxon>
        <taxon>Glomerales</taxon>
        <taxon>Glomeraceae</taxon>
        <taxon>Rhizophagus</taxon>
    </lineage>
</organism>
<dbReference type="VEuPathDB" id="FungiDB:FUN_004056"/>
<sequence length="151" mass="17190">MSLGTKNGNGEKGENNVKQLAKIFSLALRDIPNFLKKNADLLVEVIENMCTDDPIMIIEWADPFPRNGRNQTKRSLINYITTHGGVNEFNSGIIFSFRSGRQLTDCFNGLPDWCRHDRINLNVLDVGCCYRATKVTERTADLENCRYVFNI</sequence>
<protein>
    <submittedName>
        <fullName evidence="2">Uncharacterized protein</fullName>
    </submittedName>
</protein>
<evidence type="ECO:0000313" key="2">
    <source>
        <dbReference type="EMBL" id="PKC04089.1"/>
    </source>
</evidence>
<dbReference type="Proteomes" id="UP000684084">
    <property type="component" value="Unassembled WGS sequence"/>
</dbReference>
<comment type="caution">
    <text evidence="2">The sequence shown here is derived from an EMBL/GenBank/DDBJ whole genome shotgun (WGS) entry which is preliminary data.</text>
</comment>
<reference evidence="2 3" key="1">
    <citation type="submission" date="2016-04" db="EMBL/GenBank/DDBJ databases">
        <title>Genome analyses suggest a sexual origin of heterokaryosis in a supposedly ancient asexual fungus.</title>
        <authorList>
            <person name="Ropars J."/>
            <person name="Sedzielewska K."/>
            <person name="Noel J."/>
            <person name="Charron P."/>
            <person name="Farinelli L."/>
            <person name="Marton T."/>
            <person name="Kruger M."/>
            <person name="Pelin A."/>
            <person name="Brachmann A."/>
            <person name="Corradi N."/>
        </authorList>
    </citation>
    <scope>NUCLEOTIDE SEQUENCE [LARGE SCALE GENOMIC DNA]</scope>
    <source>
        <strain evidence="2 3">A5</strain>
    </source>
</reference>
<dbReference type="VEuPathDB" id="FungiDB:RhiirFUN_006200"/>
<reference evidence="2 3" key="2">
    <citation type="submission" date="2017-09" db="EMBL/GenBank/DDBJ databases">
        <title>Extensive intraspecific genome diversity in a model arbuscular mycorrhizal fungus.</title>
        <authorList>
            <person name="Chen E.C."/>
            <person name="Morin E."/>
            <person name="Beaudet D."/>
            <person name="Noel J."/>
            <person name="Ndikumana S."/>
            <person name="Charron P."/>
            <person name="St-Onge C."/>
            <person name="Giorgi J."/>
            <person name="Grigoriev I.V."/>
            <person name="Roux C."/>
            <person name="Martin F.M."/>
            <person name="Corradi N."/>
        </authorList>
    </citation>
    <scope>NUCLEOTIDE SEQUENCE [LARGE SCALE GENOMIC DNA]</scope>
    <source>
        <strain evidence="2 3">A5</strain>
    </source>
</reference>
<evidence type="ECO:0000313" key="3">
    <source>
        <dbReference type="Proteomes" id="UP000232722"/>
    </source>
</evidence>
<evidence type="ECO:0000313" key="1">
    <source>
        <dbReference type="EMBL" id="CAB5366506.1"/>
    </source>
</evidence>